<dbReference type="eggNOG" id="KOG2525">
    <property type="taxonomic scope" value="Eukaryota"/>
</dbReference>
<dbReference type="InterPro" id="IPR018109">
    <property type="entry name" value="Folylpolyglutamate_synth_CS"/>
</dbReference>
<evidence type="ECO:0000256" key="2">
    <source>
        <dbReference type="ARBA" id="ARBA00022598"/>
    </source>
</evidence>
<dbReference type="PROSITE" id="PS01012">
    <property type="entry name" value="FOLYLPOLYGLU_SYNT_2"/>
    <property type="match status" value="1"/>
</dbReference>
<dbReference type="AlphaFoldDB" id="A0A023BC41"/>
<keyword evidence="2" id="KW-0436">Ligase</keyword>
<sequence length="476" mass="52368">MSWKKRRVAGWESGDEYSTTTSLGRRKGPALTVHERLAQRYGVWKELYRLQLEQPDEGERLYRACVQDLEHRRAKETDFERIQTIIRDQFGDPQNTYGNVHVTGTNGKGTVCYKTADLLAANGLSPVGLFTSPHIFSIRERFRVDGEKISRLELLAVVRVIDEVMAEGSERLRFFQTCTLIAFLWFLFKGVRVAVIEVGIGGRLDATNVIERPLCTVITSVDLDHVEYLGPTLSHIAREKAGIFKPNCLAVVGPGIKPEALEAIQNTALSVGASLHCVRREILDDIGYLDANYPEPAEWSHDYEKSGPPRVPPASGTTGPRPLGASQTSPGSGTGGPTPRSLGLGPLGSGAIVKVNGLIAATVAKHVCEKLGRDILSLPLSPVMPPGRAEEALPGVYVDGGHNSAAMRNLAWRLRHTGKPVFLGLALSQRRTLEVFNPLVEILGTRIREVRYLNYKHELQRSDGAIEKDLTMTNVK</sequence>
<keyword evidence="4" id="KW-0067">ATP-binding</keyword>
<dbReference type="Proteomes" id="UP000019763">
    <property type="component" value="Unassembled WGS sequence"/>
</dbReference>
<evidence type="ECO:0000313" key="7">
    <source>
        <dbReference type="EMBL" id="EZG81338.1"/>
    </source>
</evidence>
<dbReference type="OrthoDB" id="5212574at2759"/>
<evidence type="ECO:0000313" key="8">
    <source>
        <dbReference type="Proteomes" id="UP000019763"/>
    </source>
</evidence>
<comment type="caution">
    <text evidence="7">The sequence shown here is derived from an EMBL/GenBank/DDBJ whole genome shotgun (WGS) entry which is preliminary data.</text>
</comment>
<feature type="domain" description="Mur ligase central" evidence="6">
    <location>
        <begin position="102"/>
        <end position="245"/>
    </location>
</feature>
<keyword evidence="8" id="KW-1185">Reference proteome</keyword>
<evidence type="ECO:0000256" key="5">
    <source>
        <dbReference type="SAM" id="MobiDB-lite"/>
    </source>
</evidence>
<gene>
    <name evidence="7" type="ORF">GNI_019090</name>
</gene>
<dbReference type="GO" id="GO:0008841">
    <property type="term" value="F:dihydrofolate synthase activity"/>
    <property type="evidence" value="ECO:0007669"/>
    <property type="project" value="TreeGrafter"/>
</dbReference>
<dbReference type="NCBIfam" id="TIGR01499">
    <property type="entry name" value="folC"/>
    <property type="match status" value="1"/>
</dbReference>
<dbReference type="InterPro" id="IPR001645">
    <property type="entry name" value="Folylpolyglutamate_synth"/>
</dbReference>
<dbReference type="GO" id="GO:0004326">
    <property type="term" value="F:tetrahydrofolylpolyglutamate synthase activity"/>
    <property type="evidence" value="ECO:0007669"/>
    <property type="project" value="InterPro"/>
</dbReference>
<dbReference type="VEuPathDB" id="CryptoDB:GNI_019090"/>
<evidence type="ECO:0000256" key="4">
    <source>
        <dbReference type="ARBA" id="ARBA00022840"/>
    </source>
</evidence>
<dbReference type="PANTHER" id="PTHR11136:SF0">
    <property type="entry name" value="DIHYDROFOLATE SYNTHETASE-RELATED"/>
    <property type="match status" value="1"/>
</dbReference>
<dbReference type="InterPro" id="IPR036565">
    <property type="entry name" value="Mur-like_cat_sf"/>
</dbReference>
<dbReference type="GeneID" id="22910955"/>
<feature type="region of interest" description="Disordered" evidence="5">
    <location>
        <begin position="299"/>
        <end position="343"/>
    </location>
</feature>
<dbReference type="RefSeq" id="XP_011134228.1">
    <property type="nucleotide sequence ID" value="XM_011135926.1"/>
</dbReference>
<dbReference type="SUPFAM" id="SSF53623">
    <property type="entry name" value="MurD-like peptide ligases, catalytic domain"/>
    <property type="match status" value="1"/>
</dbReference>
<comment type="similarity">
    <text evidence="1">Belongs to the folylpolyglutamate synthase family.</text>
</comment>
<evidence type="ECO:0000256" key="3">
    <source>
        <dbReference type="ARBA" id="ARBA00022741"/>
    </source>
</evidence>
<dbReference type="EMBL" id="AFNH02000139">
    <property type="protein sequence ID" value="EZG81338.1"/>
    <property type="molecule type" value="Genomic_DNA"/>
</dbReference>
<dbReference type="Pfam" id="PF08245">
    <property type="entry name" value="Mur_ligase_M"/>
    <property type="match status" value="1"/>
</dbReference>
<evidence type="ECO:0000259" key="6">
    <source>
        <dbReference type="Pfam" id="PF08245"/>
    </source>
</evidence>
<accession>A0A023BC41</accession>
<keyword evidence="3" id="KW-0547">Nucleotide-binding</keyword>
<proteinExistence type="inferred from homology"/>
<name>A0A023BC41_GRENI</name>
<dbReference type="GO" id="GO:0005739">
    <property type="term" value="C:mitochondrion"/>
    <property type="evidence" value="ECO:0007669"/>
    <property type="project" value="TreeGrafter"/>
</dbReference>
<dbReference type="InterPro" id="IPR013221">
    <property type="entry name" value="Mur_ligase_cen"/>
</dbReference>
<organism evidence="7 8">
    <name type="scientific">Gregarina niphandrodes</name>
    <name type="common">Septate eugregarine</name>
    <dbReference type="NCBI Taxonomy" id="110365"/>
    <lineage>
        <taxon>Eukaryota</taxon>
        <taxon>Sar</taxon>
        <taxon>Alveolata</taxon>
        <taxon>Apicomplexa</taxon>
        <taxon>Conoidasida</taxon>
        <taxon>Gregarinasina</taxon>
        <taxon>Eugregarinorida</taxon>
        <taxon>Gregarinidae</taxon>
        <taxon>Gregarina</taxon>
    </lineage>
</organism>
<evidence type="ECO:0000256" key="1">
    <source>
        <dbReference type="ARBA" id="ARBA00008276"/>
    </source>
</evidence>
<dbReference type="Gene3D" id="3.40.1190.10">
    <property type="entry name" value="Mur-like, catalytic domain"/>
    <property type="match status" value="1"/>
</dbReference>
<reference evidence="7" key="1">
    <citation type="submission" date="2013-12" db="EMBL/GenBank/DDBJ databases">
        <authorList>
            <person name="Omoto C.K."/>
            <person name="Sibley D."/>
            <person name="Venepally P."/>
            <person name="Hadjithomas M."/>
            <person name="Karamycheva S."/>
            <person name="Brunk B."/>
            <person name="Roos D."/>
            <person name="Caler E."/>
            <person name="Lorenzi H."/>
        </authorList>
    </citation>
    <scope>NUCLEOTIDE SEQUENCE</scope>
</reference>
<dbReference type="PANTHER" id="PTHR11136">
    <property type="entry name" value="FOLYLPOLYGLUTAMATE SYNTHASE-RELATED"/>
    <property type="match status" value="1"/>
</dbReference>
<dbReference type="GO" id="GO:0005829">
    <property type="term" value="C:cytosol"/>
    <property type="evidence" value="ECO:0007669"/>
    <property type="project" value="TreeGrafter"/>
</dbReference>
<protein>
    <submittedName>
        <fullName evidence="7">Folylpolyglutamate synthase/dihydrofolate synthase</fullName>
    </submittedName>
</protein>
<dbReference type="GO" id="GO:0005524">
    <property type="term" value="F:ATP binding"/>
    <property type="evidence" value="ECO:0007669"/>
    <property type="project" value="UniProtKB-KW"/>
</dbReference>